<feature type="region of interest" description="Disordered" evidence="1">
    <location>
        <begin position="43"/>
        <end position="62"/>
    </location>
</feature>
<name>A0ABP3EW44_9ACTN</name>
<keyword evidence="3" id="KW-1185">Reference proteome</keyword>
<sequence>MPPVNEGSVKACAYHATVDVALAPPCAGVASCWADRTDGKIIDDGSQVNGGHRDGDALPALE</sequence>
<evidence type="ECO:0000313" key="3">
    <source>
        <dbReference type="Proteomes" id="UP001501867"/>
    </source>
</evidence>
<reference evidence="3" key="1">
    <citation type="journal article" date="2019" name="Int. J. Syst. Evol. Microbiol.">
        <title>The Global Catalogue of Microorganisms (GCM) 10K type strain sequencing project: providing services to taxonomists for standard genome sequencing and annotation.</title>
        <authorList>
            <consortium name="The Broad Institute Genomics Platform"/>
            <consortium name="The Broad Institute Genome Sequencing Center for Infectious Disease"/>
            <person name="Wu L."/>
            <person name="Ma J."/>
        </authorList>
    </citation>
    <scope>NUCLEOTIDE SEQUENCE [LARGE SCALE GENOMIC DNA]</scope>
    <source>
        <strain evidence="3">JCM 4505</strain>
    </source>
</reference>
<gene>
    <name evidence="2" type="ORF">GCM10010302_15470</name>
</gene>
<organism evidence="2 3">
    <name type="scientific">Streptomyces polychromogenes</name>
    <dbReference type="NCBI Taxonomy" id="67342"/>
    <lineage>
        <taxon>Bacteria</taxon>
        <taxon>Bacillati</taxon>
        <taxon>Actinomycetota</taxon>
        <taxon>Actinomycetes</taxon>
        <taxon>Kitasatosporales</taxon>
        <taxon>Streptomycetaceae</taxon>
        <taxon>Streptomyces</taxon>
    </lineage>
</organism>
<comment type="caution">
    <text evidence="2">The sequence shown here is derived from an EMBL/GenBank/DDBJ whole genome shotgun (WGS) entry which is preliminary data.</text>
</comment>
<proteinExistence type="predicted"/>
<evidence type="ECO:0000313" key="2">
    <source>
        <dbReference type="EMBL" id="GAA0278668.1"/>
    </source>
</evidence>
<evidence type="ECO:0000256" key="1">
    <source>
        <dbReference type="SAM" id="MobiDB-lite"/>
    </source>
</evidence>
<accession>A0ABP3EW44</accession>
<dbReference type="EMBL" id="BAAABV010000010">
    <property type="protein sequence ID" value="GAA0278668.1"/>
    <property type="molecule type" value="Genomic_DNA"/>
</dbReference>
<protein>
    <submittedName>
        <fullName evidence="2">Uncharacterized protein</fullName>
    </submittedName>
</protein>
<dbReference type="Proteomes" id="UP001501867">
    <property type="component" value="Unassembled WGS sequence"/>
</dbReference>